<dbReference type="RefSeq" id="WP_320319077.1">
    <property type="nucleotide sequence ID" value="NZ_JAVIIX010000037.1"/>
</dbReference>
<dbReference type="Proteomes" id="UP001271780">
    <property type="component" value="Unassembled WGS sequence"/>
</dbReference>
<sequence>MAAVEIDPSSQGTGDYRQKLNFTYSGSLPSAEKASRMPALWPVGSGYEAEKPAGIRRRLLFAAVRAALRANCGAQASRDASAALDSLEGHGHLCGQIEVARPLKKRAIGMTL</sequence>
<reference evidence="1 2" key="1">
    <citation type="submission" date="2023-08" db="EMBL/GenBank/DDBJ databases">
        <title>Implementing the SeqCode for naming new Mesorhizobium species isolated from Vachellia karroo root nodules.</title>
        <authorList>
            <person name="Van Lill M."/>
        </authorList>
    </citation>
    <scope>NUCLEOTIDE SEQUENCE [LARGE SCALE GENOMIC DNA]</scope>
    <source>
        <strain evidence="1 2">VK23A</strain>
    </source>
</reference>
<gene>
    <name evidence="1" type="ORF">RFM27_31950</name>
</gene>
<organism evidence="1 2">
    <name type="scientific">Mesorhizobium dulcispinae</name>
    <dbReference type="NCBI Taxonomy" id="3072316"/>
    <lineage>
        <taxon>Bacteria</taxon>
        <taxon>Pseudomonadati</taxon>
        <taxon>Pseudomonadota</taxon>
        <taxon>Alphaproteobacteria</taxon>
        <taxon>Hyphomicrobiales</taxon>
        <taxon>Phyllobacteriaceae</taxon>
        <taxon>Mesorhizobium</taxon>
    </lineage>
</organism>
<evidence type="ECO:0000313" key="1">
    <source>
        <dbReference type="EMBL" id="MDX8476683.1"/>
    </source>
</evidence>
<comment type="caution">
    <text evidence="1">The sequence shown here is derived from an EMBL/GenBank/DDBJ whole genome shotgun (WGS) entry which is preliminary data.</text>
</comment>
<proteinExistence type="predicted"/>
<name>A0ABU4XPL8_9HYPH</name>
<accession>A0ABU4XPL8</accession>
<dbReference type="EMBL" id="JAVIIZ010000039">
    <property type="protein sequence ID" value="MDX8476683.1"/>
    <property type="molecule type" value="Genomic_DNA"/>
</dbReference>
<keyword evidence="2" id="KW-1185">Reference proteome</keyword>
<protein>
    <submittedName>
        <fullName evidence="1">Uncharacterized protein</fullName>
    </submittedName>
</protein>
<evidence type="ECO:0000313" key="2">
    <source>
        <dbReference type="Proteomes" id="UP001271780"/>
    </source>
</evidence>